<protein>
    <submittedName>
        <fullName evidence="10">Putative non-specific serine/threonine protein kinase</fullName>
        <ecNumber evidence="10">2.7.11.1</ecNumber>
    </submittedName>
</protein>
<dbReference type="Pfam" id="PF00560">
    <property type="entry name" value="LRR_1"/>
    <property type="match status" value="2"/>
</dbReference>
<dbReference type="EMBL" id="PDCK01000043">
    <property type="protein sequence ID" value="PRQ35596.1"/>
    <property type="molecule type" value="Genomic_DNA"/>
</dbReference>
<name>A0A2P6QN34_ROSCH</name>
<evidence type="ECO:0000313" key="10">
    <source>
        <dbReference type="EMBL" id="PRQ35596.1"/>
    </source>
</evidence>
<dbReference type="STRING" id="74649.A0A2P6QN34"/>
<comment type="subcellular location">
    <subcellularLocation>
        <location evidence="1">Membrane</location>
        <topology evidence="1">Single-pass type I membrane protein</topology>
    </subcellularLocation>
</comment>
<dbReference type="GO" id="GO:0016020">
    <property type="term" value="C:membrane"/>
    <property type="evidence" value="ECO:0007669"/>
    <property type="project" value="UniProtKB-SubCell"/>
</dbReference>
<keyword evidence="11" id="KW-1185">Reference proteome</keyword>
<dbReference type="Gene3D" id="3.80.10.10">
    <property type="entry name" value="Ribonuclease Inhibitor"/>
    <property type="match status" value="1"/>
</dbReference>
<keyword evidence="6" id="KW-1133">Transmembrane helix</keyword>
<keyword evidence="4" id="KW-0732">Signal</keyword>
<dbReference type="InterPro" id="IPR001611">
    <property type="entry name" value="Leu-rich_rpt"/>
</dbReference>
<evidence type="ECO:0000256" key="9">
    <source>
        <dbReference type="ARBA" id="ARBA00023180"/>
    </source>
</evidence>
<dbReference type="SUPFAM" id="SSF52058">
    <property type="entry name" value="L domain-like"/>
    <property type="match status" value="1"/>
</dbReference>
<dbReference type="PANTHER" id="PTHR27000:SF803">
    <property type="entry name" value="RECEPTOR-LIKE PROTEIN 45"/>
    <property type="match status" value="1"/>
</dbReference>
<evidence type="ECO:0000256" key="5">
    <source>
        <dbReference type="ARBA" id="ARBA00022737"/>
    </source>
</evidence>
<dbReference type="InterPro" id="IPR032675">
    <property type="entry name" value="LRR_dom_sf"/>
</dbReference>
<dbReference type="PANTHER" id="PTHR27000">
    <property type="entry name" value="LEUCINE-RICH REPEAT RECEPTOR-LIKE PROTEIN KINASE FAMILY PROTEIN-RELATED"/>
    <property type="match status" value="1"/>
</dbReference>
<dbReference type="GO" id="GO:0004674">
    <property type="term" value="F:protein serine/threonine kinase activity"/>
    <property type="evidence" value="ECO:0007669"/>
    <property type="project" value="UniProtKB-KW"/>
</dbReference>
<reference evidence="10 11" key="1">
    <citation type="journal article" date="2018" name="Nat. Genet.">
        <title>The Rosa genome provides new insights in the design of modern roses.</title>
        <authorList>
            <person name="Bendahmane M."/>
        </authorList>
    </citation>
    <scope>NUCLEOTIDE SEQUENCE [LARGE SCALE GENOMIC DNA]</scope>
    <source>
        <strain evidence="11">cv. Old Blush</strain>
    </source>
</reference>
<accession>A0A2P6QN34</accession>
<keyword evidence="3" id="KW-0812">Transmembrane</keyword>
<evidence type="ECO:0000256" key="3">
    <source>
        <dbReference type="ARBA" id="ARBA00022692"/>
    </source>
</evidence>
<dbReference type="EC" id="2.7.11.1" evidence="10"/>
<gene>
    <name evidence="10" type="ORF">RchiOBHm_Chr5g0081711</name>
</gene>
<evidence type="ECO:0000256" key="6">
    <source>
        <dbReference type="ARBA" id="ARBA00022989"/>
    </source>
</evidence>
<evidence type="ECO:0000256" key="7">
    <source>
        <dbReference type="ARBA" id="ARBA00023136"/>
    </source>
</evidence>
<keyword evidence="10" id="KW-0723">Serine/threonine-protein kinase</keyword>
<keyword evidence="7" id="KW-0472">Membrane</keyword>
<dbReference type="Gramene" id="PRQ35596">
    <property type="protein sequence ID" value="PRQ35596"/>
    <property type="gene ID" value="RchiOBHm_Chr5g0081711"/>
</dbReference>
<evidence type="ECO:0000256" key="4">
    <source>
        <dbReference type="ARBA" id="ARBA00022729"/>
    </source>
</evidence>
<organism evidence="10 11">
    <name type="scientific">Rosa chinensis</name>
    <name type="common">China rose</name>
    <dbReference type="NCBI Taxonomy" id="74649"/>
    <lineage>
        <taxon>Eukaryota</taxon>
        <taxon>Viridiplantae</taxon>
        <taxon>Streptophyta</taxon>
        <taxon>Embryophyta</taxon>
        <taxon>Tracheophyta</taxon>
        <taxon>Spermatophyta</taxon>
        <taxon>Magnoliopsida</taxon>
        <taxon>eudicotyledons</taxon>
        <taxon>Gunneridae</taxon>
        <taxon>Pentapetalae</taxon>
        <taxon>rosids</taxon>
        <taxon>fabids</taxon>
        <taxon>Rosales</taxon>
        <taxon>Rosaceae</taxon>
        <taxon>Rosoideae</taxon>
        <taxon>Rosoideae incertae sedis</taxon>
        <taxon>Rosa</taxon>
    </lineage>
</organism>
<keyword evidence="2" id="KW-0433">Leucine-rich repeat</keyword>
<sequence>MLATKARTQLPAVLRSHCGITCNKGGRISHLQLSSLGNLTHLTHLNAPHNSLYGSLYQSSRFFLSLYSLKIVDLSYNLFSGELPFSLPSQNIRMNDLSSNHLHGAIPSSFFQQAWNLTSFNVSNNTFSGSIPSSICLHSSPLIRLSDFSFNEFTGNISQGLGVCSKLQAFRAGYNNLLGLLSEDIYNATTLEEIALPRN</sequence>
<keyword evidence="10" id="KW-0808">Transferase</keyword>
<evidence type="ECO:0000313" key="11">
    <source>
        <dbReference type="Proteomes" id="UP000238479"/>
    </source>
</evidence>
<dbReference type="Proteomes" id="UP000238479">
    <property type="component" value="Chromosome 5"/>
</dbReference>
<keyword evidence="9" id="KW-0325">Glycoprotein</keyword>
<evidence type="ECO:0000256" key="8">
    <source>
        <dbReference type="ARBA" id="ARBA00023170"/>
    </source>
</evidence>
<proteinExistence type="predicted"/>
<evidence type="ECO:0000256" key="2">
    <source>
        <dbReference type="ARBA" id="ARBA00022614"/>
    </source>
</evidence>
<dbReference type="AlphaFoldDB" id="A0A2P6QN34"/>
<keyword evidence="8" id="KW-0675">Receptor</keyword>
<comment type="caution">
    <text evidence="10">The sequence shown here is derived from an EMBL/GenBank/DDBJ whole genome shotgun (WGS) entry which is preliminary data.</text>
</comment>
<evidence type="ECO:0000256" key="1">
    <source>
        <dbReference type="ARBA" id="ARBA00004479"/>
    </source>
</evidence>
<keyword evidence="10" id="KW-0418">Kinase</keyword>
<keyword evidence="5" id="KW-0677">Repeat</keyword>